<dbReference type="OrthoDB" id="9764000at2"/>
<dbReference type="EMBL" id="CP042997">
    <property type="protein sequence ID" value="QEH33820.1"/>
    <property type="molecule type" value="Genomic_DNA"/>
</dbReference>
<name>A0A5B9W1H1_9BACT</name>
<dbReference type="PANTHER" id="PTHR35565">
    <property type="entry name" value="CYTOPLASMIC PROTEIN-RELATED"/>
    <property type="match status" value="1"/>
</dbReference>
<gene>
    <name evidence="4" type="ORF">OJF2_23500</name>
</gene>
<dbReference type="InterPro" id="IPR044032">
    <property type="entry name" value="TssC1_C"/>
</dbReference>
<sequence length="495" mass="55594">MSSTEQAQAAAPAAGTTTEAPSLLDEVIKATRPQTDKESERARDYFRQFLDQAVKPGQVVSKDVETNIKTWIGEIDKKLSAQLNEILHDPAVQRLESTWRGLHYLVMQTETSPTLKIRVLNIKKQELVKDLEKAIEFDQSNLYKKIYEEEYGQLGGHPYGMLVGDLEFGRNAEDLGLLKHLSGIAAASHAPFVAAASPKLFNFDSWTELANPRDLSKIFDTVEYATWKSFRDSEDSRYVALTMPRVLARLPYGENFKRVTEFNFEEQVDGKDHNNYLWMNAAWAYAARITDAFAKYGWMARTRGVEGGGKVEGLPVHTFPTDEGGVAMKCPTEIAISDRREFELSNLGFMPLLHSKGNDFAVFMGAQSTQKPKTYFDASANSNAELSAKFNLILNTSRFAHYLKVMARDKIGSFMELNQCNVWLNNWINQYVLANPELVGDDEKAKRPLAEAKVNVRAVPGKPGSYEAVAYLRPHFQLETLSASMRLVAEVPKKA</sequence>
<reference evidence="4 5" key="1">
    <citation type="submission" date="2019-08" db="EMBL/GenBank/DDBJ databases">
        <title>Deep-cultivation of Planctomycetes and their phenomic and genomic characterization uncovers novel biology.</title>
        <authorList>
            <person name="Wiegand S."/>
            <person name="Jogler M."/>
            <person name="Boedeker C."/>
            <person name="Pinto D."/>
            <person name="Vollmers J."/>
            <person name="Rivas-Marin E."/>
            <person name="Kohn T."/>
            <person name="Peeters S.H."/>
            <person name="Heuer A."/>
            <person name="Rast P."/>
            <person name="Oberbeckmann S."/>
            <person name="Bunk B."/>
            <person name="Jeske O."/>
            <person name="Meyerdierks A."/>
            <person name="Storesund J.E."/>
            <person name="Kallscheuer N."/>
            <person name="Luecker S."/>
            <person name="Lage O.M."/>
            <person name="Pohl T."/>
            <person name="Merkel B.J."/>
            <person name="Hornburger P."/>
            <person name="Mueller R.-W."/>
            <person name="Bruemmer F."/>
            <person name="Labrenz M."/>
            <person name="Spormann A.M."/>
            <person name="Op den Camp H."/>
            <person name="Overmann J."/>
            <person name="Amann R."/>
            <person name="Jetten M.S.M."/>
            <person name="Mascher T."/>
            <person name="Medema M.H."/>
            <person name="Devos D.P."/>
            <person name="Kaster A.-K."/>
            <person name="Ovreas L."/>
            <person name="Rohde M."/>
            <person name="Galperin M.Y."/>
            <person name="Jogler C."/>
        </authorList>
    </citation>
    <scope>NUCLEOTIDE SEQUENCE [LARGE SCALE GENOMIC DNA]</scope>
    <source>
        <strain evidence="4 5">OJF2</strain>
    </source>
</reference>
<feature type="domain" description="TssC1 N-terminal" evidence="2">
    <location>
        <begin position="71"/>
        <end position="370"/>
    </location>
</feature>
<feature type="compositionally biased region" description="Low complexity" evidence="1">
    <location>
        <begin position="1"/>
        <end position="21"/>
    </location>
</feature>
<dbReference type="Pfam" id="PF18945">
    <property type="entry name" value="VipB_2"/>
    <property type="match status" value="1"/>
</dbReference>
<keyword evidence="5" id="KW-1185">Reference proteome</keyword>
<dbReference type="Proteomes" id="UP000324233">
    <property type="component" value="Chromosome"/>
</dbReference>
<dbReference type="RefSeq" id="WP_148593823.1">
    <property type="nucleotide sequence ID" value="NZ_CP042997.1"/>
</dbReference>
<evidence type="ECO:0000313" key="5">
    <source>
        <dbReference type="Proteomes" id="UP000324233"/>
    </source>
</evidence>
<evidence type="ECO:0000313" key="4">
    <source>
        <dbReference type="EMBL" id="QEH33820.1"/>
    </source>
</evidence>
<dbReference type="PANTHER" id="PTHR35565:SF3">
    <property type="entry name" value="TYPE VI SECRETION SYSTEM SHEATH PROTEIN TSSC1"/>
    <property type="match status" value="1"/>
</dbReference>
<protein>
    <recommendedName>
        <fullName evidence="6">Type VI secretion protein, EvpB/VC_A0108 family</fullName>
    </recommendedName>
</protein>
<organism evidence="4 5">
    <name type="scientific">Aquisphaera giovannonii</name>
    <dbReference type="NCBI Taxonomy" id="406548"/>
    <lineage>
        <taxon>Bacteria</taxon>
        <taxon>Pseudomonadati</taxon>
        <taxon>Planctomycetota</taxon>
        <taxon>Planctomycetia</taxon>
        <taxon>Isosphaerales</taxon>
        <taxon>Isosphaeraceae</taxon>
        <taxon>Aquisphaera</taxon>
    </lineage>
</organism>
<dbReference type="InterPro" id="IPR044031">
    <property type="entry name" value="TssC1_N"/>
</dbReference>
<evidence type="ECO:0000259" key="2">
    <source>
        <dbReference type="Pfam" id="PF05943"/>
    </source>
</evidence>
<evidence type="ECO:0000256" key="1">
    <source>
        <dbReference type="SAM" id="MobiDB-lite"/>
    </source>
</evidence>
<dbReference type="Pfam" id="PF05943">
    <property type="entry name" value="VipB"/>
    <property type="match status" value="1"/>
</dbReference>
<evidence type="ECO:0008006" key="6">
    <source>
        <dbReference type="Google" id="ProtNLM"/>
    </source>
</evidence>
<accession>A0A5B9W1H1</accession>
<proteinExistence type="predicted"/>
<dbReference type="InterPro" id="IPR010269">
    <property type="entry name" value="T6SS_TssC-like"/>
</dbReference>
<feature type="compositionally biased region" description="Basic and acidic residues" evidence="1">
    <location>
        <begin position="26"/>
        <end position="41"/>
    </location>
</feature>
<dbReference type="NCBIfam" id="TIGR03355">
    <property type="entry name" value="VI_chp_2"/>
    <property type="match status" value="1"/>
</dbReference>
<evidence type="ECO:0000259" key="3">
    <source>
        <dbReference type="Pfam" id="PF18945"/>
    </source>
</evidence>
<dbReference type="KEGG" id="agv:OJF2_23500"/>
<feature type="region of interest" description="Disordered" evidence="1">
    <location>
        <begin position="1"/>
        <end position="41"/>
    </location>
</feature>
<feature type="domain" description="TssC1 C-terminal" evidence="3">
    <location>
        <begin position="380"/>
        <end position="490"/>
    </location>
</feature>
<dbReference type="AlphaFoldDB" id="A0A5B9W1H1"/>